<dbReference type="SUPFAM" id="SSF48498">
    <property type="entry name" value="Tetracyclin repressor-like, C-terminal domain"/>
    <property type="match status" value="1"/>
</dbReference>
<dbReference type="GO" id="GO:0045892">
    <property type="term" value="P:negative regulation of DNA-templated transcription"/>
    <property type="evidence" value="ECO:0007669"/>
    <property type="project" value="InterPro"/>
</dbReference>
<dbReference type="InterPro" id="IPR036271">
    <property type="entry name" value="Tet_transcr_reg_TetR-rel_C_sf"/>
</dbReference>
<dbReference type="PRINTS" id="PR00455">
    <property type="entry name" value="HTHTETR"/>
</dbReference>
<sequence length="183" mass="20876">MEKEVKKRGRPKSSQLSKERILDTAKQLMKATGTIPSIRKLASELDVDAMAIYHYFKNKNVLLEAITISLVDGIYEPQDNQNWTEELKFLCRSYVSLLDTYPGLLQTLLTMKSTGPAEVFITRFERIIQPLSLDEGEQQAALELLVDYLHGFALALNCNSDREQLNVNRLDGILDFYCRSLSK</sequence>
<dbReference type="AlphaFoldDB" id="A0AAV2VX24"/>
<dbReference type="SUPFAM" id="SSF46689">
    <property type="entry name" value="Homeodomain-like"/>
    <property type="match status" value="1"/>
</dbReference>
<keyword evidence="3" id="KW-0804">Transcription</keyword>
<dbReference type="InterPro" id="IPR009057">
    <property type="entry name" value="Homeodomain-like_sf"/>
</dbReference>
<evidence type="ECO:0000313" key="7">
    <source>
        <dbReference type="Proteomes" id="UP000018211"/>
    </source>
</evidence>
<keyword evidence="1" id="KW-0805">Transcription regulation</keyword>
<organism evidence="6 7">
    <name type="scientific">Vibrio nigripulchritudo SOn1</name>
    <dbReference type="NCBI Taxonomy" id="1238450"/>
    <lineage>
        <taxon>Bacteria</taxon>
        <taxon>Pseudomonadati</taxon>
        <taxon>Pseudomonadota</taxon>
        <taxon>Gammaproteobacteria</taxon>
        <taxon>Vibrionales</taxon>
        <taxon>Vibrionaceae</taxon>
        <taxon>Vibrio</taxon>
    </lineage>
</organism>
<reference evidence="6 7" key="1">
    <citation type="journal article" date="2013" name="ISME J.">
        <title>Comparative genomics of pathogenic lineages of Vibrio nigripulchritudo identifies virulence-associated traits.</title>
        <authorList>
            <person name="Goudenege D."/>
            <person name="Labreuche Y."/>
            <person name="Krin E."/>
            <person name="Ansquer D."/>
            <person name="Mangenot S."/>
            <person name="Calteau A."/>
            <person name="Medigue C."/>
            <person name="Mazel D."/>
            <person name="Polz M.F."/>
            <person name="Le Roux F."/>
        </authorList>
    </citation>
    <scope>NUCLEOTIDE SEQUENCE [LARGE SCALE GENOMIC DNA]</scope>
    <source>
        <strain evidence="6 7">SOn1</strain>
    </source>
</reference>
<keyword evidence="2 4" id="KW-0238">DNA-binding</keyword>
<name>A0AAV2VX24_9VIBR</name>
<evidence type="ECO:0000256" key="1">
    <source>
        <dbReference type="ARBA" id="ARBA00023015"/>
    </source>
</evidence>
<dbReference type="PROSITE" id="PS50977">
    <property type="entry name" value="HTH_TETR_2"/>
    <property type="match status" value="1"/>
</dbReference>
<evidence type="ECO:0000256" key="3">
    <source>
        <dbReference type="ARBA" id="ARBA00023163"/>
    </source>
</evidence>
<dbReference type="Pfam" id="PF02909">
    <property type="entry name" value="TetR_C_1"/>
    <property type="match status" value="1"/>
</dbReference>
<dbReference type="InterPro" id="IPR004111">
    <property type="entry name" value="Repressor_TetR_C"/>
</dbReference>
<gene>
    <name evidence="6" type="ORF">VIBNISOn1_810002</name>
</gene>
<proteinExistence type="predicted"/>
<evidence type="ECO:0000259" key="5">
    <source>
        <dbReference type="PROSITE" id="PS50977"/>
    </source>
</evidence>
<feature type="DNA-binding region" description="H-T-H motif" evidence="4">
    <location>
        <begin position="37"/>
        <end position="56"/>
    </location>
</feature>
<dbReference type="Pfam" id="PF00440">
    <property type="entry name" value="TetR_N"/>
    <property type="match status" value="1"/>
</dbReference>
<dbReference type="InterPro" id="IPR001647">
    <property type="entry name" value="HTH_TetR"/>
</dbReference>
<evidence type="ECO:0000256" key="4">
    <source>
        <dbReference type="PROSITE-ProRule" id="PRU00335"/>
    </source>
</evidence>
<dbReference type="RefSeq" id="WP_022613473.1">
    <property type="nucleotide sequence ID" value="NZ_LK391965.1"/>
</dbReference>
<feature type="domain" description="HTH tetR-type" evidence="5">
    <location>
        <begin position="15"/>
        <end position="74"/>
    </location>
</feature>
<protein>
    <submittedName>
        <fullName evidence="6">Transcription regulator, TetR-like</fullName>
    </submittedName>
</protein>
<dbReference type="Gene3D" id="1.10.357.10">
    <property type="entry name" value="Tetracycline Repressor, domain 2"/>
    <property type="match status" value="1"/>
</dbReference>
<dbReference type="Proteomes" id="UP000018211">
    <property type="component" value="Unassembled WGS sequence"/>
</dbReference>
<evidence type="ECO:0000256" key="2">
    <source>
        <dbReference type="ARBA" id="ARBA00023125"/>
    </source>
</evidence>
<evidence type="ECO:0000313" key="6">
    <source>
        <dbReference type="EMBL" id="CCO49304.1"/>
    </source>
</evidence>
<dbReference type="EMBL" id="CAOF01000177">
    <property type="protein sequence ID" value="CCO49304.1"/>
    <property type="molecule type" value="Genomic_DNA"/>
</dbReference>
<dbReference type="GO" id="GO:0003677">
    <property type="term" value="F:DNA binding"/>
    <property type="evidence" value="ECO:0007669"/>
    <property type="project" value="UniProtKB-UniRule"/>
</dbReference>
<comment type="caution">
    <text evidence="6">The sequence shown here is derived from an EMBL/GenBank/DDBJ whole genome shotgun (WGS) entry which is preliminary data.</text>
</comment>
<accession>A0AAV2VX24</accession>